<dbReference type="InterPro" id="IPR020542">
    <property type="entry name" value="Asp_carbamoyltrfase_reg_C"/>
</dbReference>
<keyword evidence="4 7" id="KW-0479">Metal-binding</keyword>
<protein>
    <recommendedName>
        <fullName evidence="3 7">Aspartate carbamoyltransferase regulatory chain</fullName>
    </recommendedName>
</protein>
<dbReference type="PANTHER" id="PTHR35805:SF1">
    <property type="entry name" value="ASPARTATE CARBAMOYLTRANSFERASE REGULATORY CHAIN"/>
    <property type="match status" value="1"/>
</dbReference>
<dbReference type="HAMAP" id="MF_00002">
    <property type="entry name" value="Asp_carb_tr_reg"/>
    <property type="match status" value="1"/>
</dbReference>
<organism evidence="10 12">
    <name type="scientific">Sulfodiicoccus acidiphilus</name>
    <dbReference type="NCBI Taxonomy" id="1670455"/>
    <lineage>
        <taxon>Archaea</taxon>
        <taxon>Thermoproteota</taxon>
        <taxon>Thermoprotei</taxon>
        <taxon>Sulfolobales</taxon>
        <taxon>Sulfolobaceae</taxon>
        <taxon>Sulfodiicoccus</taxon>
    </lineage>
</organism>
<evidence type="ECO:0000256" key="3">
    <source>
        <dbReference type="ARBA" id="ARBA00021764"/>
    </source>
</evidence>
<dbReference type="GO" id="GO:0046872">
    <property type="term" value="F:metal ion binding"/>
    <property type="evidence" value="ECO:0007669"/>
    <property type="project" value="UniProtKB-KW"/>
</dbReference>
<evidence type="ECO:0000256" key="4">
    <source>
        <dbReference type="ARBA" id="ARBA00022723"/>
    </source>
</evidence>
<feature type="binding site" evidence="7">
    <location>
        <position position="113"/>
    </location>
    <ligand>
        <name>Zn(2+)</name>
        <dbReference type="ChEBI" id="CHEBI:29105"/>
    </ligand>
</feature>
<dbReference type="NCBIfam" id="TIGR00240">
    <property type="entry name" value="ATCase_reg"/>
    <property type="match status" value="1"/>
</dbReference>
<comment type="similarity">
    <text evidence="2 7">Belongs to the PyrI family.</text>
</comment>
<dbReference type="RefSeq" id="WP_126449266.1">
    <property type="nucleotide sequence ID" value="NZ_AP018553.1"/>
</dbReference>
<dbReference type="AlphaFoldDB" id="A0A348B1B2"/>
<evidence type="ECO:0000313" key="10">
    <source>
        <dbReference type="EMBL" id="BBD71964.1"/>
    </source>
</evidence>
<evidence type="ECO:0000259" key="8">
    <source>
        <dbReference type="Pfam" id="PF01948"/>
    </source>
</evidence>
<evidence type="ECO:0000256" key="7">
    <source>
        <dbReference type="HAMAP-Rule" id="MF_00002"/>
    </source>
</evidence>
<dbReference type="Pfam" id="PF02748">
    <property type="entry name" value="PyrI_C"/>
    <property type="match status" value="1"/>
</dbReference>
<comment type="subunit">
    <text evidence="7">Contains catalytic and regulatory chains.</text>
</comment>
<evidence type="ECO:0000256" key="2">
    <source>
        <dbReference type="ARBA" id="ARBA00010498"/>
    </source>
</evidence>
<feature type="binding site" evidence="7">
    <location>
        <position position="108"/>
    </location>
    <ligand>
        <name>Zn(2+)</name>
        <dbReference type="ChEBI" id="CHEBI:29105"/>
    </ligand>
</feature>
<feature type="binding site" evidence="7">
    <location>
        <position position="137"/>
    </location>
    <ligand>
        <name>Zn(2+)</name>
        <dbReference type="ChEBI" id="CHEBI:29105"/>
    </ligand>
</feature>
<reference evidence="11" key="1">
    <citation type="journal article" date="2014" name="Int. J. Syst. Evol. Microbiol.">
        <title>Complete genome sequence of Corynebacterium casei LMG S-19264T (=DSM 44701T), isolated from a smear-ripened cheese.</title>
        <authorList>
            <consortium name="US DOE Joint Genome Institute (JGI-PGF)"/>
            <person name="Walter F."/>
            <person name="Albersmeier A."/>
            <person name="Kalinowski J."/>
            <person name="Ruckert C."/>
        </authorList>
    </citation>
    <scope>NUCLEOTIDE SEQUENCE</scope>
    <source>
        <strain evidence="11">JCM 31740</strain>
    </source>
</reference>
<dbReference type="OrthoDB" id="7000at2157"/>
<comment type="cofactor">
    <cofactor evidence="7">
        <name>Zn(2+)</name>
        <dbReference type="ChEBI" id="CHEBI:29105"/>
    </cofactor>
    <text evidence="7">Binds 1 zinc ion per subunit.</text>
</comment>
<dbReference type="Gene3D" id="3.30.70.140">
    <property type="entry name" value="Aspartate carbamoyltransferase regulatory subunit, N-terminal domain"/>
    <property type="match status" value="1"/>
</dbReference>
<feature type="binding site" evidence="7">
    <location>
        <position position="140"/>
    </location>
    <ligand>
        <name>Zn(2+)</name>
        <dbReference type="ChEBI" id="CHEBI:29105"/>
    </ligand>
</feature>
<dbReference type="InterPro" id="IPR036793">
    <property type="entry name" value="Asp_carbatrfase_reg_N_sf"/>
</dbReference>
<dbReference type="SUPFAM" id="SSF54893">
    <property type="entry name" value="Aspartate carbamoyltransferase, Regulatory-chain, N-terminal domain"/>
    <property type="match status" value="1"/>
</dbReference>
<keyword evidence="12" id="KW-1185">Reference proteome</keyword>
<dbReference type="Pfam" id="PF01948">
    <property type="entry name" value="PyrI"/>
    <property type="match status" value="1"/>
</dbReference>
<evidence type="ECO:0000256" key="6">
    <source>
        <dbReference type="ARBA" id="ARBA00022975"/>
    </source>
</evidence>
<evidence type="ECO:0000313" key="11">
    <source>
        <dbReference type="EMBL" id="GGT91805.1"/>
    </source>
</evidence>
<dbReference type="Proteomes" id="UP000276741">
    <property type="component" value="Chromosome"/>
</dbReference>
<evidence type="ECO:0000256" key="1">
    <source>
        <dbReference type="ARBA" id="ARBA00002565"/>
    </source>
</evidence>
<dbReference type="GO" id="GO:0006221">
    <property type="term" value="P:pyrimidine nucleotide biosynthetic process"/>
    <property type="evidence" value="ECO:0007669"/>
    <property type="project" value="UniProtKB-UniRule"/>
</dbReference>
<evidence type="ECO:0000256" key="5">
    <source>
        <dbReference type="ARBA" id="ARBA00022833"/>
    </source>
</evidence>
<keyword evidence="10" id="KW-0808">Transferase</keyword>
<dbReference type="PANTHER" id="PTHR35805">
    <property type="entry name" value="ASPARTATE CARBAMOYLTRANSFERASE REGULATORY CHAIN"/>
    <property type="match status" value="1"/>
</dbReference>
<feature type="domain" description="Aspartate carbamoyltransferase regulatory subunit N-terminal" evidence="8">
    <location>
        <begin position="6"/>
        <end position="96"/>
    </location>
</feature>
<dbReference type="InterPro" id="IPR020545">
    <property type="entry name" value="Asp_carbamoyltransf_reg_N"/>
</dbReference>
<reference evidence="11" key="4">
    <citation type="submission" date="2020-09" db="EMBL/GenBank/DDBJ databases">
        <authorList>
            <person name="Sun Q."/>
            <person name="Ohkuma M."/>
        </authorList>
    </citation>
    <scope>NUCLEOTIDE SEQUENCE</scope>
    <source>
        <strain evidence="11">JCM 31740</strain>
    </source>
</reference>
<evidence type="ECO:0000313" key="12">
    <source>
        <dbReference type="Proteomes" id="UP000276741"/>
    </source>
</evidence>
<dbReference type="GO" id="GO:0016740">
    <property type="term" value="F:transferase activity"/>
    <property type="evidence" value="ECO:0007669"/>
    <property type="project" value="UniProtKB-KW"/>
</dbReference>
<reference evidence="10" key="3">
    <citation type="journal article" date="2019" name="BMC Res. Notes">
        <title>Complete genome sequence of the Sulfodiicoccus acidiphilus strain HS-1T, the first crenarchaeon that lacks polB3, isolated from an acidic hot spring in Ohwaku-dani, Hakone, Japan.</title>
        <authorList>
            <person name="Sakai H.D."/>
            <person name="Kurosawa N."/>
        </authorList>
    </citation>
    <scope>NUCLEOTIDE SEQUENCE</scope>
    <source>
        <strain evidence="10">HS-1</strain>
    </source>
</reference>
<dbReference type="InterPro" id="IPR036792">
    <property type="entry name" value="Asp_carbatrfase_reg_C_sf"/>
</dbReference>
<dbReference type="Proteomes" id="UP000616143">
    <property type="component" value="Unassembled WGS sequence"/>
</dbReference>
<dbReference type="InterPro" id="IPR002801">
    <property type="entry name" value="Asp_carbamoylTrfase_reg"/>
</dbReference>
<dbReference type="GeneID" id="38665856"/>
<proteinExistence type="inferred from homology"/>
<accession>A0A348B1B2</accession>
<dbReference type="EMBL" id="AP018553">
    <property type="protein sequence ID" value="BBD71964.1"/>
    <property type="molecule type" value="Genomic_DNA"/>
</dbReference>
<sequence length="156" mass="17231">MEGELIVRKIREGTVIDHIPRGKALLLLRLMGIKGDEGYRLAVVSNVESKKMGKKDIIKVEGKELKGEEVDLIALVAPTVTINIVRNFEVVEKRKISVPKIVRGLLKCPNTSCVSNNDPEAVSEFSVRRESPLLISCSYCESRLSGEDVVKQLSGD</sequence>
<keyword evidence="5 7" id="KW-0862">Zinc</keyword>
<dbReference type="KEGG" id="sacd:HS1genome_0353"/>
<dbReference type="GO" id="GO:0006207">
    <property type="term" value="P:'de novo' pyrimidine nucleobase biosynthetic process"/>
    <property type="evidence" value="ECO:0007669"/>
    <property type="project" value="InterPro"/>
</dbReference>
<dbReference type="SUPFAM" id="SSF57825">
    <property type="entry name" value="Aspartate carbamoyltransferase, Regulatory-chain, C-terminal domain"/>
    <property type="match status" value="1"/>
</dbReference>
<dbReference type="GO" id="GO:0009347">
    <property type="term" value="C:aspartate carbamoyltransferase complex"/>
    <property type="evidence" value="ECO:0007669"/>
    <property type="project" value="InterPro"/>
</dbReference>
<evidence type="ECO:0000259" key="9">
    <source>
        <dbReference type="Pfam" id="PF02748"/>
    </source>
</evidence>
<name>A0A348B1B2_9CREN</name>
<keyword evidence="6 7" id="KW-0665">Pyrimidine biosynthesis</keyword>
<feature type="domain" description="Aspartate carbamoyltransferase regulatory subunit C-terminal" evidence="9">
    <location>
        <begin position="102"/>
        <end position="149"/>
    </location>
</feature>
<dbReference type="EMBL" id="BMQS01000005">
    <property type="protein sequence ID" value="GGT91805.1"/>
    <property type="molecule type" value="Genomic_DNA"/>
</dbReference>
<gene>
    <name evidence="7" type="primary">pyrI</name>
    <name evidence="11" type="ORF">GCM10007116_06910</name>
    <name evidence="10" type="ORF">HS1genome_0353</name>
</gene>
<dbReference type="Gene3D" id="2.30.30.20">
    <property type="entry name" value="Aspartate carbamoyltransferase regulatory subunit, C-terminal domain"/>
    <property type="match status" value="1"/>
</dbReference>
<reference evidence="12" key="2">
    <citation type="submission" date="2018-04" db="EMBL/GenBank/DDBJ databases">
        <title>Complete genome sequence of Sulfodiicoccus acidiphilus strain HS-1.</title>
        <authorList>
            <person name="Sakai H.D."/>
            <person name="Kurosawa N."/>
        </authorList>
    </citation>
    <scope>NUCLEOTIDE SEQUENCE [LARGE SCALE GENOMIC DNA]</scope>
    <source>
        <strain evidence="12">HS-1</strain>
    </source>
</reference>
<comment type="function">
    <text evidence="1 7">Involved in allosteric regulation of aspartate carbamoyltransferase.</text>
</comment>